<dbReference type="RefSeq" id="WP_103788276.1">
    <property type="nucleotide sequence ID" value="NZ_PQVF01000004.1"/>
</dbReference>
<evidence type="ECO:0000256" key="5">
    <source>
        <dbReference type="ARBA" id="ARBA00023237"/>
    </source>
</evidence>
<name>A0A2S5A463_9SPHI</name>
<dbReference type="Gene3D" id="2.20.20.130">
    <property type="match status" value="1"/>
</dbReference>
<dbReference type="Pfam" id="PF14322">
    <property type="entry name" value="SusD-like_3"/>
    <property type="match status" value="1"/>
</dbReference>
<evidence type="ECO:0008006" key="10">
    <source>
        <dbReference type="Google" id="ProtNLM"/>
    </source>
</evidence>
<organism evidence="8 9">
    <name type="scientific">Solitalea longa</name>
    <dbReference type="NCBI Taxonomy" id="2079460"/>
    <lineage>
        <taxon>Bacteria</taxon>
        <taxon>Pseudomonadati</taxon>
        <taxon>Bacteroidota</taxon>
        <taxon>Sphingobacteriia</taxon>
        <taxon>Sphingobacteriales</taxon>
        <taxon>Sphingobacteriaceae</taxon>
        <taxon>Solitalea</taxon>
    </lineage>
</organism>
<dbReference type="AlphaFoldDB" id="A0A2S5A463"/>
<keyword evidence="5" id="KW-0998">Cell outer membrane</keyword>
<dbReference type="Proteomes" id="UP000236893">
    <property type="component" value="Unassembled WGS sequence"/>
</dbReference>
<dbReference type="Pfam" id="PF07980">
    <property type="entry name" value="SusD_RagB"/>
    <property type="match status" value="1"/>
</dbReference>
<evidence type="ECO:0000256" key="3">
    <source>
        <dbReference type="ARBA" id="ARBA00022729"/>
    </source>
</evidence>
<dbReference type="Gene3D" id="1.25.40.390">
    <property type="match status" value="1"/>
</dbReference>
<dbReference type="InterPro" id="IPR012944">
    <property type="entry name" value="SusD_RagB_dom"/>
</dbReference>
<feature type="domain" description="SusD-like N-terminal" evidence="7">
    <location>
        <begin position="23"/>
        <end position="205"/>
    </location>
</feature>
<keyword evidence="9" id="KW-1185">Reference proteome</keyword>
<keyword evidence="4" id="KW-0472">Membrane</keyword>
<comment type="similarity">
    <text evidence="2">Belongs to the SusD family.</text>
</comment>
<dbReference type="InterPro" id="IPR033985">
    <property type="entry name" value="SusD-like_N"/>
</dbReference>
<accession>A0A2S5A463</accession>
<dbReference type="OrthoDB" id="1097962at2"/>
<protein>
    <recommendedName>
        <fullName evidence="10">RagB/SusD family nutrient uptake outer membrane protein</fullName>
    </recommendedName>
</protein>
<dbReference type="PROSITE" id="PS51257">
    <property type="entry name" value="PROKAR_LIPOPROTEIN"/>
    <property type="match status" value="1"/>
</dbReference>
<sequence length="485" mass="54381">MRNKILASLLTLITLISTTSCEKWMDVAPATKIKSEVLLQNEQGYKDALIGCYTLMKGQSMYGRELTFGFMDAAILQYDLGNVTSYKDLSLKPLTYTSTGIRTIVDNAWKNMYNVIANVNNILDHIDADKAKFTGDNYQIIKGEALAIRAFIHLDLLRLFGSTDLTQTAIPYVTTLGTNVTPRSKGEQVMELILKDLNDAADNLKVDPIKIGLKRNSDIFLDNRHQHLNYYAVKAIMARAYLWKNDKENALINAKEVIDIANKTFPWILPANITASLERDRDYTFSTENLFALNVFDLKTIGNTWLYTATTTSQLQKSGAAAGTSGYTQMFETASIGANDLRLLYVTKKVGTSTYIVNKFYQPDNLRPDYAAMMPLLRRSEMNYIAAECNIGIDNQAAINYLNEVRGNRGIVVPLSSSLTDDQIRTEILKEYRKEFQGEGQLFAYCKRTKQTIIPGTPSGGYIGTPITEVQMILPLPDSEVEFGR</sequence>
<evidence type="ECO:0000256" key="4">
    <source>
        <dbReference type="ARBA" id="ARBA00023136"/>
    </source>
</evidence>
<evidence type="ECO:0000313" key="9">
    <source>
        <dbReference type="Proteomes" id="UP000236893"/>
    </source>
</evidence>
<comment type="caution">
    <text evidence="8">The sequence shown here is derived from an EMBL/GenBank/DDBJ whole genome shotgun (WGS) entry which is preliminary data.</text>
</comment>
<evidence type="ECO:0000313" key="8">
    <source>
        <dbReference type="EMBL" id="POY37368.1"/>
    </source>
</evidence>
<dbReference type="EMBL" id="PQVF01000004">
    <property type="protein sequence ID" value="POY37368.1"/>
    <property type="molecule type" value="Genomic_DNA"/>
</dbReference>
<feature type="domain" description="RagB/SusD" evidence="6">
    <location>
        <begin position="324"/>
        <end position="443"/>
    </location>
</feature>
<keyword evidence="3" id="KW-0732">Signal</keyword>
<dbReference type="SUPFAM" id="SSF48452">
    <property type="entry name" value="TPR-like"/>
    <property type="match status" value="1"/>
</dbReference>
<reference evidence="8 9" key="1">
    <citation type="submission" date="2018-01" db="EMBL/GenBank/DDBJ databases">
        <authorList>
            <person name="Gaut B.S."/>
            <person name="Morton B.R."/>
            <person name="Clegg M.T."/>
            <person name="Duvall M.R."/>
        </authorList>
    </citation>
    <scope>NUCLEOTIDE SEQUENCE [LARGE SCALE GENOMIC DNA]</scope>
    <source>
        <strain evidence="8 9">HR-AV</strain>
    </source>
</reference>
<dbReference type="GO" id="GO:0009279">
    <property type="term" value="C:cell outer membrane"/>
    <property type="evidence" value="ECO:0007669"/>
    <property type="project" value="UniProtKB-SubCell"/>
</dbReference>
<evidence type="ECO:0000256" key="2">
    <source>
        <dbReference type="ARBA" id="ARBA00006275"/>
    </source>
</evidence>
<evidence type="ECO:0000259" key="7">
    <source>
        <dbReference type="Pfam" id="PF14322"/>
    </source>
</evidence>
<evidence type="ECO:0000256" key="1">
    <source>
        <dbReference type="ARBA" id="ARBA00004442"/>
    </source>
</evidence>
<gene>
    <name evidence="8" type="ORF">C3K47_06290</name>
</gene>
<proteinExistence type="inferred from homology"/>
<comment type="subcellular location">
    <subcellularLocation>
        <location evidence="1">Cell outer membrane</location>
    </subcellularLocation>
</comment>
<evidence type="ECO:0000259" key="6">
    <source>
        <dbReference type="Pfam" id="PF07980"/>
    </source>
</evidence>
<dbReference type="InterPro" id="IPR011990">
    <property type="entry name" value="TPR-like_helical_dom_sf"/>
</dbReference>
<dbReference type="Gene3D" id="1.25.40.900">
    <property type="match status" value="1"/>
</dbReference>